<gene>
    <name evidence="4" type="primary">LOC113470931</name>
</gene>
<keyword evidence="3" id="KW-1185">Reference proteome</keyword>
<dbReference type="PaxDb" id="121845-A0A3Q0JFR5"/>
<evidence type="ECO:0000313" key="4">
    <source>
        <dbReference type="RefSeq" id="XP_026685530.1"/>
    </source>
</evidence>
<feature type="compositionally biased region" description="Basic and acidic residues" evidence="1">
    <location>
        <begin position="170"/>
        <end position="185"/>
    </location>
</feature>
<dbReference type="GeneID" id="113470931"/>
<feature type="region of interest" description="Disordered" evidence="1">
    <location>
        <begin position="198"/>
        <end position="246"/>
    </location>
</feature>
<dbReference type="AlphaFoldDB" id="A0A3Q0JFR5"/>
<organism evidence="3 4">
    <name type="scientific">Diaphorina citri</name>
    <name type="common">Asian citrus psyllid</name>
    <dbReference type="NCBI Taxonomy" id="121845"/>
    <lineage>
        <taxon>Eukaryota</taxon>
        <taxon>Metazoa</taxon>
        <taxon>Ecdysozoa</taxon>
        <taxon>Arthropoda</taxon>
        <taxon>Hexapoda</taxon>
        <taxon>Insecta</taxon>
        <taxon>Pterygota</taxon>
        <taxon>Neoptera</taxon>
        <taxon>Paraneoptera</taxon>
        <taxon>Hemiptera</taxon>
        <taxon>Sternorrhyncha</taxon>
        <taxon>Psylloidea</taxon>
        <taxon>Psyllidae</taxon>
        <taxon>Diaphorininae</taxon>
        <taxon>Diaphorina</taxon>
    </lineage>
</organism>
<accession>A0A3Q0JFR5</accession>
<evidence type="ECO:0000256" key="2">
    <source>
        <dbReference type="SAM" id="SignalP"/>
    </source>
</evidence>
<feature type="non-terminal residue" evidence="4">
    <location>
        <position position="350"/>
    </location>
</feature>
<keyword evidence="2" id="KW-0732">Signal</keyword>
<feature type="region of interest" description="Disordered" evidence="1">
    <location>
        <begin position="70"/>
        <end position="135"/>
    </location>
</feature>
<feature type="compositionally biased region" description="Polar residues" evidence="1">
    <location>
        <begin position="234"/>
        <end position="244"/>
    </location>
</feature>
<name>A0A3Q0JFR5_DIACI</name>
<feature type="compositionally biased region" description="Basic and acidic residues" evidence="1">
    <location>
        <begin position="199"/>
        <end position="209"/>
    </location>
</feature>
<dbReference type="RefSeq" id="XP_026685530.1">
    <property type="nucleotide sequence ID" value="XM_026829729.1"/>
</dbReference>
<feature type="compositionally biased region" description="Polar residues" evidence="1">
    <location>
        <begin position="78"/>
        <end position="93"/>
    </location>
</feature>
<evidence type="ECO:0000256" key="1">
    <source>
        <dbReference type="SAM" id="MobiDB-lite"/>
    </source>
</evidence>
<feature type="chain" id="PRO_5018028050" evidence="2">
    <location>
        <begin position="26"/>
        <end position="350"/>
    </location>
</feature>
<feature type="region of interest" description="Disordered" evidence="1">
    <location>
        <begin position="149"/>
        <end position="185"/>
    </location>
</feature>
<feature type="compositionally biased region" description="Polar residues" evidence="1">
    <location>
        <begin position="210"/>
        <end position="225"/>
    </location>
</feature>
<dbReference type="KEGG" id="dci:113470931"/>
<proteinExistence type="predicted"/>
<sequence>MNKINTTRVKLFQALFLLPRRVVLSKPLLNKQCNGKQYFHLLSSHNGSLSNPRHCDGRSFVTAACLRKKAEDGKDGKPTQNTLEDGKVTQNTGRGKEIHDDEEDIKGTQNTRDSGKERRTTANGADSIKGTLDNIKGTLNRTDSAEETLIEGNTANGAKHTKGTQSGPEIAEKTTNHITLESDTKDVKEGIDNTIARKYIKESIPERQNPKGTQGLETSNPQEPATKTEYKAKTQLSNNPQGSSKEIHQKNVFASAHEEFNEILRRNANEALGKNGEVYMEGPSNSGVYGRKHVVDGGGESLVGEDGGGDNGNVNANKEAPKAVNNNDKGKLGRLRDIFKGHRGIYFLLR</sequence>
<reference evidence="4" key="1">
    <citation type="submission" date="2025-08" db="UniProtKB">
        <authorList>
            <consortium name="RefSeq"/>
        </authorList>
    </citation>
    <scope>IDENTIFICATION</scope>
</reference>
<dbReference type="Proteomes" id="UP000079169">
    <property type="component" value="Unplaced"/>
</dbReference>
<feature type="signal peptide" evidence="2">
    <location>
        <begin position="1"/>
        <end position="25"/>
    </location>
</feature>
<evidence type="ECO:0000313" key="3">
    <source>
        <dbReference type="Proteomes" id="UP000079169"/>
    </source>
</evidence>
<protein>
    <submittedName>
        <fullName evidence="4">Uncharacterized protein LOC113470931</fullName>
    </submittedName>
</protein>
<feature type="region of interest" description="Disordered" evidence="1">
    <location>
        <begin position="303"/>
        <end position="330"/>
    </location>
</feature>